<evidence type="ECO:0000256" key="1">
    <source>
        <dbReference type="SAM" id="MobiDB-lite"/>
    </source>
</evidence>
<accession>A0A3R7MH44</accession>
<dbReference type="EMBL" id="QCYY01001667">
    <property type="protein sequence ID" value="ROT76373.1"/>
    <property type="molecule type" value="Genomic_DNA"/>
</dbReference>
<keyword evidence="3" id="KW-1185">Reference proteome</keyword>
<feature type="region of interest" description="Disordered" evidence="1">
    <location>
        <begin position="99"/>
        <end position="229"/>
    </location>
</feature>
<dbReference type="OrthoDB" id="6373602at2759"/>
<feature type="compositionally biased region" description="Polar residues" evidence="1">
    <location>
        <begin position="105"/>
        <end position="123"/>
    </location>
</feature>
<sequence length="327" mass="36477">MPAAQGGRAPPAGAPLEVGLGEHAHALHLLQEFLHRSLSRVRDSSRWNNGRDRESLEAQMDFSGDRRQWRKYLSRAKGINTALDIVEEALISLQEKAKQQPVLPGSSTDSHCIRNSPQPSTSDAHQKTAKKVKTSGVLIKRQPRSRSRNLRTGSHHPSGKRKVKTKKKQDISAPKIDNPNENLSSSSDDTPRRSRSQQPRSRQEPLRPRSKRGKGVDKPSHGYAAPTLTSRLRTELLERREAEEKENLIPFIPSGSENKSFHLGVIIQKELGRLKNIPPKELENAKAPQQCKPGNKSSISVMTEEAVKLAMQNIEKEITAVTKQISK</sequence>
<protein>
    <submittedName>
        <fullName evidence="2">Uncharacterized protein</fullName>
    </submittedName>
</protein>
<evidence type="ECO:0000313" key="2">
    <source>
        <dbReference type="EMBL" id="ROT76373.1"/>
    </source>
</evidence>
<name>A0A3R7MH44_PENVA</name>
<reference evidence="2 3" key="1">
    <citation type="submission" date="2018-04" db="EMBL/GenBank/DDBJ databases">
        <authorList>
            <person name="Zhang X."/>
            <person name="Yuan J."/>
            <person name="Li F."/>
            <person name="Xiang J."/>
        </authorList>
    </citation>
    <scope>NUCLEOTIDE SEQUENCE [LARGE SCALE GENOMIC DNA]</scope>
    <source>
        <tissue evidence="2">Muscle</tissue>
    </source>
</reference>
<evidence type="ECO:0000313" key="3">
    <source>
        <dbReference type="Proteomes" id="UP000283509"/>
    </source>
</evidence>
<reference evidence="2 3" key="2">
    <citation type="submission" date="2019-01" db="EMBL/GenBank/DDBJ databases">
        <title>The decoding of complex shrimp genome reveals the adaptation for benthos swimmer, frequently molting mechanism and breeding impact on genome.</title>
        <authorList>
            <person name="Sun Y."/>
            <person name="Gao Y."/>
            <person name="Yu Y."/>
        </authorList>
    </citation>
    <scope>NUCLEOTIDE SEQUENCE [LARGE SCALE GENOMIC DNA]</scope>
    <source>
        <tissue evidence="2">Muscle</tissue>
    </source>
</reference>
<dbReference type="AlphaFoldDB" id="A0A3R7MH44"/>
<dbReference type="Proteomes" id="UP000283509">
    <property type="component" value="Unassembled WGS sequence"/>
</dbReference>
<proteinExistence type="predicted"/>
<organism evidence="2 3">
    <name type="scientific">Penaeus vannamei</name>
    <name type="common">Whiteleg shrimp</name>
    <name type="synonym">Litopenaeus vannamei</name>
    <dbReference type="NCBI Taxonomy" id="6689"/>
    <lineage>
        <taxon>Eukaryota</taxon>
        <taxon>Metazoa</taxon>
        <taxon>Ecdysozoa</taxon>
        <taxon>Arthropoda</taxon>
        <taxon>Crustacea</taxon>
        <taxon>Multicrustacea</taxon>
        <taxon>Malacostraca</taxon>
        <taxon>Eumalacostraca</taxon>
        <taxon>Eucarida</taxon>
        <taxon>Decapoda</taxon>
        <taxon>Dendrobranchiata</taxon>
        <taxon>Penaeoidea</taxon>
        <taxon>Penaeidae</taxon>
        <taxon>Penaeus</taxon>
    </lineage>
</organism>
<comment type="caution">
    <text evidence="2">The sequence shown here is derived from an EMBL/GenBank/DDBJ whole genome shotgun (WGS) entry which is preliminary data.</text>
</comment>
<gene>
    <name evidence="2" type="ORF">C7M84_005020</name>
</gene>
<feature type="compositionally biased region" description="Basic residues" evidence="1">
    <location>
        <begin position="141"/>
        <end position="167"/>
    </location>
</feature>